<proteinExistence type="predicted"/>
<name>A0A3P5Y388_BRACM</name>
<gene>
    <name evidence="1" type="ORF">BRAA09T39400Z</name>
</gene>
<reference evidence="1" key="1">
    <citation type="submission" date="2018-11" db="EMBL/GenBank/DDBJ databases">
        <authorList>
            <consortium name="Genoscope - CEA"/>
            <person name="William W."/>
        </authorList>
    </citation>
    <scope>NUCLEOTIDE SEQUENCE</scope>
</reference>
<organism evidence="1">
    <name type="scientific">Brassica campestris</name>
    <name type="common">Field mustard</name>
    <dbReference type="NCBI Taxonomy" id="3711"/>
    <lineage>
        <taxon>Eukaryota</taxon>
        <taxon>Viridiplantae</taxon>
        <taxon>Streptophyta</taxon>
        <taxon>Embryophyta</taxon>
        <taxon>Tracheophyta</taxon>
        <taxon>Spermatophyta</taxon>
        <taxon>Magnoliopsida</taxon>
        <taxon>eudicotyledons</taxon>
        <taxon>Gunneridae</taxon>
        <taxon>Pentapetalae</taxon>
        <taxon>rosids</taxon>
        <taxon>malvids</taxon>
        <taxon>Brassicales</taxon>
        <taxon>Brassicaceae</taxon>
        <taxon>Brassiceae</taxon>
        <taxon>Brassica</taxon>
    </lineage>
</organism>
<dbReference type="EMBL" id="LR031568">
    <property type="protein sequence ID" value="VDC61789.1"/>
    <property type="molecule type" value="Genomic_DNA"/>
</dbReference>
<accession>A0A3P5Y388</accession>
<dbReference type="AlphaFoldDB" id="A0A3P5Y388"/>
<evidence type="ECO:0000313" key="1">
    <source>
        <dbReference type="EMBL" id="VDC61789.1"/>
    </source>
</evidence>
<protein>
    <submittedName>
        <fullName evidence="1">Uncharacterized protein</fullName>
    </submittedName>
</protein>
<sequence length="34" mass="3941">MLIKDAVFSLILSERLDRLLKMLRLVIILLAAKM</sequence>